<feature type="domain" description="N-acetyltransferase" evidence="1">
    <location>
        <begin position="234"/>
        <end position="340"/>
    </location>
</feature>
<dbReference type="InterPro" id="IPR016181">
    <property type="entry name" value="Acyl_CoA_acyltransferase"/>
</dbReference>
<dbReference type="RefSeq" id="WP_411916107.1">
    <property type="nucleotide sequence ID" value="NZ_BAAFSF010000004.1"/>
</dbReference>
<sequence>MAIEIKEVQSKEELKRFVLFGNELYKSNPYHVPVLIKDEMETLDRDINPAFEFCESIYFLAYRDGQIVGRIAGIINHRANEAWNQQHARFGFVDFINDNEVVDALFDAVSRWAKDKGMDMLHGPMGFTDMDKEGMLVEGFDHMSTMITIYNYAYYPKQLERIGFMKDQDWKEYLITIPDSIPEKHVRIARLVEQKYGISVLKIKKSKDLVPYGPVVFDLINKCYANLYGFSQLSDRQIEYYSKMYMPLLRPDFVTLIKREEDQKIIGFGVALPNLSKALRKANGKLYPLGFIPLLRALKGRPQVIDLYLMGVLPEYQNRGVNALIFNDLIPYFRNSGAKYAESNPELETNMSVQLQWNYFERKHHKTRRAYIKPL</sequence>
<accession>A0ABQ0E3R9</accession>
<comment type="caution">
    <text evidence="2">The sequence shown here is derived from an EMBL/GenBank/DDBJ whole genome shotgun (WGS) entry which is preliminary data.</text>
</comment>
<evidence type="ECO:0000313" key="3">
    <source>
        <dbReference type="Proteomes" id="UP001628220"/>
    </source>
</evidence>
<dbReference type="EMBL" id="BAAFSF010000004">
    <property type="protein sequence ID" value="GAB1252350.1"/>
    <property type="molecule type" value="Genomic_DNA"/>
</dbReference>
<dbReference type="Gene3D" id="3.40.630.30">
    <property type="match status" value="1"/>
</dbReference>
<dbReference type="InterPro" id="IPR039968">
    <property type="entry name" value="BcerS-like"/>
</dbReference>
<dbReference type="Pfam" id="PF00583">
    <property type="entry name" value="Acetyltransf_1"/>
    <property type="match status" value="1"/>
</dbReference>
<dbReference type="PANTHER" id="PTHR41368:SF1">
    <property type="entry name" value="PROTEIN YGHO"/>
    <property type="match status" value="1"/>
</dbReference>
<keyword evidence="3" id="KW-1185">Reference proteome</keyword>
<dbReference type="SUPFAM" id="SSF55729">
    <property type="entry name" value="Acyl-CoA N-acyltransferases (Nat)"/>
    <property type="match status" value="1"/>
</dbReference>
<organism evidence="2 3">
    <name type="scientific">Porphyromonas miyakawae</name>
    <dbReference type="NCBI Taxonomy" id="3137470"/>
    <lineage>
        <taxon>Bacteria</taxon>
        <taxon>Pseudomonadati</taxon>
        <taxon>Bacteroidota</taxon>
        <taxon>Bacteroidia</taxon>
        <taxon>Bacteroidales</taxon>
        <taxon>Porphyromonadaceae</taxon>
        <taxon>Porphyromonas</taxon>
    </lineage>
</organism>
<dbReference type="Proteomes" id="UP001628220">
    <property type="component" value="Unassembled WGS sequence"/>
</dbReference>
<dbReference type="InterPro" id="IPR000182">
    <property type="entry name" value="GNAT_dom"/>
</dbReference>
<proteinExistence type="predicted"/>
<gene>
    <name evidence="2" type="ORF">Tsumi_14560</name>
</gene>
<evidence type="ECO:0000313" key="2">
    <source>
        <dbReference type="EMBL" id="GAB1252350.1"/>
    </source>
</evidence>
<name>A0ABQ0E3R9_9PORP</name>
<evidence type="ECO:0000259" key="1">
    <source>
        <dbReference type="Pfam" id="PF00583"/>
    </source>
</evidence>
<protein>
    <recommendedName>
        <fullName evidence="1">N-acetyltransferase domain-containing protein</fullName>
    </recommendedName>
</protein>
<dbReference type="PANTHER" id="PTHR41368">
    <property type="entry name" value="PROTEIN YGHO"/>
    <property type="match status" value="1"/>
</dbReference>
<reference evidence="2 3" key="1">
    <citation type="journal article" date="2025" name="Int. J. Syst. Evol. Microbiol.">
        <title>Desulfovibrio falkowii sp. nov., Porphyromonas miyakawae sp. nov., Mediterraneibacter flintii sp. nov. and Owariibacterium komagatae gen. nov., sp. nov., isolated from human faeces.</title>
        <authorList>
            <person name="Hamaguchi T."/>
            <person name="Ohara M."/>
            <person name="Hisatomi A."/>
            <person name="Sekiguchi K."/>
            <person name="Takeda J.I."/>
            <person name="Ueyama J."/>
            <person name="Ito M."/>
            <person name="Nishiwaki H."/>
            <person name="Ogi T."/>
            <person name="Hirayama M."/>
            <person name="Ohkuma M."/>
            <person name="Sakamoto M."/>
            <person name="Ohno K."/>
        </authorList>
    </citation>
    <scope>NUCLEOTIDE SEQUENCE [LARGE SCALE GENOMIC DNA]</scope>
    <source>
        <strain evidence="2 3">13CB11C</strain>
    </source>
</reference>